<sequence>MIAFITHILMMASLGMLVYLIAQTLPKIDDTAEDGIRLKEHWILGYLEKADQKIKSVSEKVLRKAGVVLMRWENKVNQKVSKLKKETTNGGSLRELDASEKTKEEENS</sequence>
<name>A0A1F6BT59_9BACT</name>
<reference evidence="2 3" key="1">
    <citation type="journal article" date="2016" name="Nat. Commun.">
        <title>Thousands of microbial genomes shed light on interconnected biogeochemical processes in an aquifer system.</title>
        <authorList>
            <person name="Anantharaman K."/>
            <person name="Brown C.T."/>
            <person name="Hug L.A."/>
            <person name="Sharon I."/>
            <person name="Castelle C.J."/>
            <person name="Probst A.J."/>
            <person name="Thomas B.C."/>
            <person name="Singh A."/>
            <person name="Wilkins M.J."/>
            <person name="Karaoz U."/>
            <person name="Brodie E.L."/>
            <person name="Williams K.H."/>
            <person name="Hubbard S.S."/>
            <person name="Banfield J.F."/>
        </authorList>
    </citation>
    <scope>NUCLEOTIDE SEQUENCE [LARGE SCALE GENOMIC DNA]</scope>
</reference>
<organism evidence="2 3">
    <name type="scientific">Candidatus Jorgensenbacteria bacterium RIFCSPLOWO2_01_FULL_45_25b</name>
    <dbReference type="NCBI Taxonomy" id="1798471"/>
    <lineage>
        <taxon>Bacteria</taxon>
        <taxon>Candidatus Joergenseniibacteriota</taxon>
    </lineage>
</organism>
<feature type="compositionally biased region" description="Basic and acidic residues" evidence="1">
    <location>
        <begin position="94"/>
        <end position="108"/>
    </location>
</feature>
<accession>A0A1F6BT59</accession>
<dbReference type="AlphaFoldDB" id="A0A1F6BT59"/>
<evidence type="ECO:0000313" key="2">
    <source>
        <dbReference type="EMBL" id="OGG40114.1"/>
    </source>
</evidence>
<dbReference type="STRING" id="1798471.A3A21_01770"/>
<gene>
    <name evidence="2" type="ORF">A3A21_01770</name>
</gene>
<evidence type="ECO:0000256" key="1">
    <source>
        <dbReference type="SAM" id="MobiDB-lite"/>
    </source>
</evidence>
<evidence type="ECO:0000313" key="3">
    <source>
        <dbReference type="Proteomes" id="UP000176996"/>
    </source>
</evidence>
<protein>
    <submittedName>
        <fullName evidence="2">Uncharacterized protein</fullName>
    </submittedName>
</protein>
<comment type="caution">
    <text evidence="2">The sequence shown here is derived from an EMBL/GenBank/DDBJ whole genome shotgun (WGS) entry which is preliminary data.</text>
</comment>
<feature type="region of interest" description="Disordered" evidence="1">
    <location>
        <begin position="83"/>
        <end position="108"/>
    </location>
</feature>
<proteinExistence type="predicted"/>
<dbReference type="EMBL" id="MFKK01000034">
    <property type="protein sequence ID" value="OGG40114.1"/>
    <property type="molecule type" value="Genomic_DNA"/>
</dbReference>
<dbReference type="Proteomes" id="UP000176996">
    <property type="component" value="Unassembled WGS sequence"/>
</dbReference>